<dbReference type="AlphaFoldDB" id="A0A8J8T092"/>
<dbReference type="GO" id="GO:0000166">
    <property type="term" value="F:nucleotide binding"/>
    <property type="evidence" value="ECO:0007669"/>
    <property type="project" value="UniProtKB-KW"/>
</dbReference>
<dbReference type="Gene3D" id="3.40.50.1000">
    <property type="entry name" value="HAD superfamily/HAD-like"/>
    <property type="match status" value="1"/>
</dbReference>
<protein>
    <recommendedName>
        <fullName evidence="3">5'-nucleotidase</fullName>
        <ecNumber evidence="3">3.1.3.5</ecNumber>
    </recommendedName>
</protein>
<dbReference type="GO" id="GO:0008253">
    <property type="term" value="F:5'-nucleotidase activity"/>
    <property type="evidence" value="ECO:0007669"/>
    <property type="project" value="UniProtKB-EC"/>
</dbReference>
<evidence type="ECO:0000256" key="1">
    <source>
        <dbReference type="ARBA" id="ARBA00000815"/>
    </source>
</evidence>
<evidence type="ECO:0000256" key="8">
    <source>
        <dbReference type="ARBA" id="ARBA00023080"/>
    </source>
</evidence>
<dbReference type="PANTHER" id="PTHR13045">
    <property type="entry name" value="5'-NUCLEOTIDASE"/>
    <property type="match status" value="1"/>
</dbReference>
<name>A0A8J8T092_HALGN</name>
<dbReference type="EMBL" id="RRYP01011972">
    <property type="protein sequence ID" value="TNV77402.1"/>
    <property type="molecule type" value="Genomic_DNA"/>
</dbReference>
<dbReference type="OrthoDB" id="10014216at2759"/>
<keyword evidence="10" id="KW-1185">Reference proteome</keyword>
<gene>
    <name evidence="9" type="ORF">FGO68_gene11395</name>
</gene>
<dbReference type="GO" id="GO:0000287">
    <property type="term" value="F:magnesium ion binding"/>
    <property type="evidence" value="ECO:0007669"/>
    <property type="project" value="InterPro"/>
</dbReference>
<evidence type="ECO:0000256" key="2">
    <source>
        <dbReference type="ARBA" id="ARBA00008389"/>
    </source>
</evidence>
<evidence type="ECO:0000313" key="9">
    <source>
        <dbReference type="EMBL" id="TNV77402.1"/>
    </source>
</evidence>
<dbReference type="PANTHER" id="PTHR13045:SF0">
    <property type="entry name" value="7-METHYLGUANOSINE PHOSPHATE-SPECIFIC 5'-NUCLEOTIDASE"/>
    <property type="match status" value="1"/>
</dbReference>
<keyword evidence="5" id="KW-0547">Nucleotide-binding</keyword>
<dbReference type="EC" id="3.1.3.5" evidence="3"/>
<evidence type="ECO:0000256" key="4">
    <source>
        <dbReference type="ARBA" id="ARBA00022723"/>
    </source>
</evidence>
<sequence length="363" mass="42305">MPRVLQSFFEQISKHNKTAIRNFIAPAPCPILKNFHITDHGHIHMKDCDELAQKIQHIKLHGPKSLQIMTDYDKTLTKMRFIDGKYADTSFKALQESAFITKEVKLIARQLFEKYHKIELDLSMPSNVKSQHMMDWWESKFKHFIQMGLKHDDHGHIVLNSRLLFRHGILDLLRIGSKLELPFYIVSGGITEIIESHFQAILHNGEAGEAENELREYWDSSVKVLSNRFIYANTIGIDYQKPIIHVLNKQQFIYDTEPKREFKRNVIVMGDLLEDVQMVRESEHDVVLKVGFLNDLEVKEDMMAEFMKTFDVVITGDGSLQAVNYLLSQIFNEELKQLKLTEKYDELLLFESLGLNDSKLLQQ</sequence>
<proteinExistence type="inferred from homology"/>
<dbReference type="Gene3D" id="1.10.150.340">
    <property type="entry name" value="Pyrimidine 5'-nucleotidase (UMPH-1), N-terminal domain"/>
    <property type="match status" value="1"/>
</dbReference>
<accession>A0A8J8T092</accession>
<reference evidence="9" key="1">
    <citation type="submission" date="2019-06" db="EMBL/GenBank/DDBJ databases">
        <authorList>
            <person name="Zheng W."/>
        </authorList>
    </citation>
    <scope>NUCLEOTIDE SEQUENCE</scope>
    <source>
        <strain evidence="9">QDHG01</strain>
    </source>
</reference>
<dbReference type="InterPro" id="IPR036412">
    <property type="entry name" value="HAD-like_sf"/>
</dbReference>
<evidence type="ECO:0000313" key="10">
    <source>
        <dbReference type="Proteomes" id="UP000785679"/>
    </source>
</evidence>
<evidence type="ECO:0000256" key="3">
    <source>
        <dbReference type="ARBA" id="ARBA00012643"/>
    </source>
</evidence>
<organism evidence="9 10">
    <name type="scientific">Halteria grandinella</name>
    <dbReference type="NCBI Taxonomy" id="5974"/>
    <lineage>
        <taxon>Eukaryota</taxon>
        <taxon>Sar</taxon>
        <taxon>Alveolata</taxon>
        <taxon>Ciliophora</taxon>
        <taxon>Intramacronucleata</taxon>
        <taxon>Spirotrichea</taxon>
        <taxon>Stichotrichia</taxon>
        <taxon>Sporadotrichida</taxon>
        <taxon>Halteriidae</taxon>
        <taxon>Halteria</taxon>
    </lineage>
</organism>
<dbReference type="SUPFAM" id="SSF56784">
    <property type="entry name" value="HAD-like"/>
    <property type="match status" value="1"/>
</dbReference>
<keyword evidence="4" id="KW-0479">Metal-binding</keyword>
<keyword evidence="7" id="KW-0460">Magnesium</keyword>
<dbReference type="GO" id="GO:0009117">
    <property type="term" value="P:nucleotide metabolic process"/>
    <property type="evidence" value="ECO:0007669"/>
    <property type="project" value="UniProtKB-KW"/>
</dbReference>
<dbReference type="InterPro" id="IPR006434">
    <property type="entry name" value="Pyrimidine_nucleotidase_eu"/>
</dbReference>
<keyword evidence="6" id="KW-0378">Hydrolase</keyword>
<comment type="similarity">
    <text evidence="2">Belongs to the pyrimidine 5'-nucleotidase family.</text>
</comment>
<dbReference type="GO" id="GO:0005737">
    <property type="term" value="C:cytoplasm"/>
    <property type="evidence" value="ECO:0007669"/>
    <property type="project" value="InterPro"/>
</dbReference>
<keyword evidence="8" id="KW-0546">Nucleotide metabolism</keyword>
<dbReference type="Pfam" id="PF05822">
    <property type="entry name" value="UMPH-1"/>
    <property type="match status" value="1"/>
</dbReference>
<dbReference type="Proteomes" id="UP000785679">
    <property type="component" value="Unassembled WGS sequence"/>
</dbReference>
<comment type="caution">
    <text evidence="9">The sequence shown here is derived from an EMBL/GenBank/DDBJ whole genome shotgun (WGS) entry which is preliminary data.</text>
</comment>
<evidence type="ECO:0000256" key="7">
    <source>
        <dbReference type="ARBA" id="ARBA00022842"/>
    </source>
</evidence>
<dbReference type="InterPro" id="IPR023214">
    <property type="entry name" value="HAD_sf"/>
</dbReference>
<evidence type="ECO:0000256" key="6">
    <source>
        <dbReference type="ARBA" id="ARBA00022801"/>
    </source>
</evidence>
<comment type="catalytic activity">
    <reaction evidence="1">
        <text>a ribonucleoside 5'-phosphate + H2O = a ribonucleoside + phosphate</text>
        <dbReference type="Rhea" id="RHEA:12484"/>
        <dbReference type="ChEBI" id="CHEBI:15377"/>
        <dbReference type="ChEBI" id="CHEBI:18254"/>
        <dbReference type="ChEBI" id="CHEBI:43474"/>
        <dbReference type="ChEBI" id="CHEBI:58043"/>
        <dbReference type="EC" id="3.1.3.5"/>
    </reaction>
</comment>
<evidence type="ECO:0000256" key="5">
    <source>
        <dbReference type="ARBA" id="ARBA00022741"/>
    </source>
</evidence>